<dbReference type="GeneID" id="81363245"/>
<dbReference type="Proteomes" id="UP001149074">
    <property type="component" value="Unassembled WGS sequence"/>
</dbReference>
<organism evidence="1 2">
    <name type="scientific">Penicillium argentinense</name>
    <dbReference type="NCBI Taxonomy" id="1131581"/>
    <lineage>
        <taxon>Eukaryota</taxon>
        <taxon>Fungi</taxon>
        <taxon>Dikarya</taxon>
        <taxon>Ascomycota</taxon>
        <taxon>Pezizomycotina</taxon>
        <taxon>Eurotiomycetes</taxon>
        <taxon>Eurotiomycetidae</taxon>
        <taxon>Eurotiales</taxon>
        <taxon>Aspergillaceae</taxon>
        <taxon>Penicillium</taxon>
    </lineage>
</organism>
<dbReference type="EMBL" id="JAPQKI010000011">
    <property type="protein sequence ID" value="KAJ5082732.1"/>
    <property type="molecule type" value="Genomic_DNA"/>
</dbReference>
<keyword evidence="2" id="KW-1185">Reference proteome</keyword>
<reference evidence="1" key="1">
    <citation type="submission" date="2022-11" db="EMBL/GenBank/DDBJ databases">
        <authorList>
            <person name="Petersen C."/>
        </authorList>
    </citation>
    <scope>NUCLEOTIDE SEQUENCE</scope>
    <source>
        <strain evidence="1">IBT 30761</strain>
    </source>
</reference>
<evidence type="ECO:0000313" key="2">
    <source>
        <dbReference type="Proteomes" id="UP001149074"/>
    </source>
</evidence>
<reference evidence="1" key="2">
    <citation type="journal article" date="2023" name="IMA Fungus">
        <title>Comparative genomic study of the Penicillium genus elucidates a diverse pangenome and 15 lateral gene transfer events.</title>
        <authorList>
            <person name="Petersen C."/>
            <person name="Sorensen T."/>
            <person name="Nielsen M.R."/>
            <person name="Sondergaard T.E."/>
            <person name="Sorensen J.L."/>
            <person name="Fitzpatrick D.A."/>
            <person name="Frisvad J.C."/>
            <person name="Nielsen K.L."/>
        </authorList>
    </citation>
    <scope>NUCLEOTIDE SEQUENCE</scope>
    <source>
        <strain evidence="1">IBT 30761</strain>
    </source>
</reference>
<accession>A0A9W9EJ42</accession>
<name>A0A9W9EJ42_9EURO</name>
<comment type="caution">
    <text evidence="1">The sequence shown here is derived from an EMBL/GenBank/DDBJ whole genome shotgun (WGS) entry which is preliminary data.</text>
</comment>
<sequence length="602" mass="67880">MANNLGTTKVPTAAPRPTTQGIFAIPLISQRVISNIITEPADHESLHGLTSLYHSNAVLQASIRAAWGVIERDNARRIYARHDCSGFYQIREKVRTICWQERLQNLHAATPTVPMKGVLHAIHLDEIEEAKEGAEAAENGNPVPPFEHGIDSVPDPAAQSRVVEDIIGDGCTQCFDFLVQMDVISVNGFRMNNNTSSYSYLHLSTSGLRFRATTPANLWAARLHLTQYILLRSSATALVAPSRVTRSQPEARQLSIMGKIDRVDHDLWGMWIDRVHELVVAPPVGVPPEAIPYTPNDIANTTNTAEWETIASHVTYNQYDKLFDLGVNYALMNVPGNTDSFWHMLLRRDAALEDETTKILIKMLSRPCNGLTDLTRPRLPLTSVNGTTFAPGDCSPWFFAMWDKKRKWAKIISQSPYVDATSPNYLTRPNGIGGPPYAVLTGLAAVHHFDEDGVRMLRQWVLRASSDLTYYREYEPLYDILEFIVDELRERYRAIEALGIAPAAEKRQKTVAKAAADKMTRIILNESIREIRPDETRRAGDEHYYMTLNETPAFANWVKRMNARGGLIHKDHFMAMWTKPTGVNTRSTRAHPWNPEMLMEMQ</sequence>
<dbReference type="AlphaFoldDB" id="A0A9W9EJ42"/>
<proteinExistence type="predicted"/>
<protein>
    <submittedName>
        <fullName evidence="1">Uncharacterized protein</fullName>
    </submittedName>
</protein>
<gene>
    <name evidence="1" type="ORF">N7532_011775</name>
</gene>
<dbReference type="RefSeq" id="XP_056469254.1">
    <property type="nucleotide sequence ID" value="XM_056624266.1"/>
</dbReference>
<evidence type="ECO:0000313" key="1">
    <source>
        <dbReference type="EMBL" id="KAJ5082732.1"/>
    </source>
</evidence>